<gene>
    <name evidence="1" type="ORF">MGWOODY_Clf230</name>
</gene>
<protein>
    <submittedName>
        <fullName evidence="1">Uncharacterized protein</fullName>
    </submittedName>
</protein>
<evidence type="ECO:0000313" key="1">
    <source>
        <dbReference type="EMBL" id="CUV02277.1"/>
    </source>
</evidence>
<proteinExistence type="predicted"/>
<name>A0A170Q9Z3_9ZZZZ</name>
<sequence length="91" mass="10220">MFLRAASHIGEEEALVIMEQAVEMFLVGEEERNIKSSGFEGRLYTEMRYEIIGSLGGQRFDADLETPYGRDKASFLVSEQTQGLGGRISRN</sequence>
<reference evidence="1" key="1">
    <citation type="submission" date="2015-10" db="EMBL/GenBank/DDBJ databases">
        <authorList>
            <person name="Gilbert D.G."/>
        </authorList>
    </citation>
    <scope>NUCLEOTIDE SEQUENCE</scope>
</reference>
<dbReference type="AlphaFoldDB" id="A0A170Q9Z3"/>
<dbReference type="EMBL" id="FAXA01000216">
    <property type="protein sequence ID" value="CUV02277.1"/>
    <property type="molecule type" value="Genomic_DNA"/>
</dbReference>
<accession>A0A170Q9Z3</accession>
<organism evidence="1">
    <name type="scientific">hydrothermal vent metagenome</name>
    <dbReference type="NCBI Taxonomy" id="652676"/>
    <lineage>
        <taxon>unclassified sequences</taxon>
        <taxon>metagenomes</taxon>
        <taxon>ecological metagenomes</taxon>
    </lineage>
</organism>